<dbReference type="EMBL" id="BK015949">
    <property type="protein sequence ID" value="DAF86572.1"/>
    <property type="molecule type" value="Genomic_DNA"/>
</dbReference>
<dbReference type="Pfam" id="PF09393">
    <property type="entry name" value="DUF2001"/>
    <property type="match status" value="1"/>
</dbReference>
<reference evidence="1" key="1">
    <citation type="journal article" date="2021" name="Proc. Natl. Acad. Sci. U.S.A.">
        <title>A Catalog of Tens of Thousands of Viruses from Human Metagenomes Reveals Hidden Associations with Chronic Diseases.</title>
        <authorList>
            <person name="Tisza M.J."/>
            <person name="Buck C.B."/>
        </authorList>
    </citation>
    <scope>NUCLEOTIDE SEQUENCE</scope>
    <source>
        <strain evidence="1">Ctcx61</strain>
    </source>
</reference>
<proteinExistence type="predicted"/>
<dbReference type="InterPro" id="IPR018989">
    <property type="entry name" value="DUF2001"/>
</dbReference>
<protein>
    <submittedName>
        <fullName evidence="1">Tail tube protein</fullName>
    </submittedName>
</protein>
<accession>A0A8S5TWJ1</accession>
<name>A0A8S5TWJ1_9CAUD</name>
<evidence type="ECO:0000313" key="1">
    <source>
        <dbReference type="EMBL" id="DAF86572.1"/>
    </source>
</evidence>
<dbReference type="Gene3D" id="2.30.110.40">
    <property type="entry name" value="Phage tail tube protein"/>
    <property type="match status" value="1"/>
</dbReference>
<organism evidence="1">
    <name type="scientific">Siphoviridae sp. ctcx61</name>
    <dbReference type="NCBI Taxonomy" id="2825575"/>
    <lineage>
        <taxon>Viruses</taxon>
        <taxon>Duplodnaviria</taxon>
        <taxon>Heunggongvirae</taxon>
        <taxon>Uroviricota</taxon>
        <taxon>Caudoviricetes</taxon>
    </lineage>
</organism>
<dbReference type="InterPro" id="IPR038628">
    <property type="entry name" value="XkdM-like_sf"/>
</dbReference>
<dbReference type="SUPFAM" id="SSF69279">
    <property type="entry name" value="Phage tail proteins"/>
    <property type="match status" value="1"/>
</dbReference>
<sequence length="141" mass="15863">MALDERRIINGTHGTVYLEGEELAEVKSFQAKLEFKKEEINVVGKMATGTKYMGYTGKGSIAMHKVNSRMLKLIGNFIKQGKEPRFTIIAKLADPDSFGVERIAIKNVSFDDLTLFDFEVNTNGSIECPFTFDSWDELDTI</sequence>